<dbReference type="AlphaFoldDB" id="A0A380TDA5"/>
<dbReference type="Pfam" id="PF02613">
    <property type="entry name" value="Nitrate_red_del"/>
    <property type="match status" value="1"/>
</dbReference>
<name>A0A380TDA5_9ZZZZ</name>
<dbReference type="InterPro" id="IPR036411">
    <property type="entry name" value="TorD-like_sf"/>
</dbReference>
<dbReference type="EMBL" id="UIDG01000207">
    <property type="protein sequence ID" value="SUS06462.1"/>
    <property type="molecule type" value="Genomic_DNA"/>
</dbReference>
<reference evidence="2" key="1">
    <citation type="submission" date="2018-07" db="EMBL/GenBank/DDBJ databases">
        <authorList>
            <person name="Quirk P.G."/>
            <person name="Krulwich T.A."/>
        </authorList>
    </citation>
    <scope>NUCLEOTIDE SEQUENCE</scope>
</reference>
<evidence type="ECO:0000313" key="2">
    <source>
        <dbReference type="EMBL" id="SUS06462.1"/>
    </source>
</evidence>
<keyword evidence="1" id="KW-0143">Chaperone</keyword>
<sequence>MEVWEAQRVRAIPDEDRSRAGLYGLLAHLLAAPPDAAVLARLAGIRSDGTAIGEAFGALATAAAACTTAGVTEEYEALFIGVTGGELKPYASYYRTGFLNEKPLADLRRDLAAAGIARADGVAEPEDHIAFLCEVMHGQILGLYAEPAALAAQRAFFDKHIEPWAARFFADLEAATAAVFYRPVGTLGRSFLAIEREGFGYLD</sequence>
<protein>
    <submittedName>
        <fullName evidence="2">Molecular chaperone TorD</fullName>
    </submittedName>
</protein>
<gene>
    <name evidence="2" type="ORF">DF3PB_2850006</name>
</gene>
<proteinExistence type="predicted"/>
<evidence type="ECO:0000256" key="1">
    <source>
        <dbReference type="ARBA" id="ARBA00023186"/>
    </source>
</evidence>
<dbReference type="InterPro" id="IPR050289">
    <property type="entry name" value="TorD/DmsD_chaperones"/>
</dbReference>
<dbReference type="PANTHER" id="PTHR34227">
    <property type="entry name" value="CHAPERONE PROTEIN YCDY"/>
    <property type="match status" value="1"/>
</dbReference>
<dbReference type="InterPro" id="IPR020945">
    <property type="entry name" value="DMSO/NO3_reduct_chaperone"/>
</dbReference>
<organism evidence="2">
    <name type="scientific">metagenome</name>
    <dbReference type="NCBI Taxonomy" id="256318"/>
    <lineage>
        <taxon>unclassified sequences</taxon>
        <taxon>metagenomes</taxon>
    </lineage>
</organism>
<accession>A0A380TDA5</accession>
<dbReference type="SUPFAM" id="SSF89155">
    <property type="entry name" value="TorD-like"/>
    <property type="match status" value="1"/>
</dbReference>
<dbReference type="Gene3D" id="1.10.3480.10">
    <property type="entry name" value="TorD-like"/>
    <property type="match status" value="1"/>
</dbReference>
<dbReference type="PANTHER" id="PTHR34227:SF1">
    <property type="entry name" value="DIMETHYL SULFOXIDE REDUCTASE CHAPERONE-RELATED"/>
    <property type="match status" value="1"/>
</dbReference>